<keyword evidence="2 3" id="KW-0175">Coiled coil</keyword>
<keyword evidence="5" id="KW-1185">Reference proteome</keyword>
<dbReference type="PROSITE" id="PS51842">
    <property type="entry name" value="IF_ROD_2"/>
    <property type="match status" value="1"/>
</dbReference>
<gene>
    <name evidence="6" type="primary">LOC123725643</name>
</gene>
<evidence type="ECO:0000259" key="4">
    <source>
        <dbReference type="PROSITE" id="PS51842"/>
    </source>
</evidence>
<dbReference type="GeneID" id="123725643"/>
<evidence type="ECO:0000256" key="3">
    <source>
        <dbReference type="SAM" id="Coils"/>
    </source>
</evidence>
<dbReference type="PANTHER" id="PTHR23239">
    <property type="entry name" value="INTERMEDIATE FILAMENT"/>
    <property type="match status" value="1"/>
</dbReference>
<evidence type="ECO:0000256" key="2">
    <source>
        <dbReference type="ARBA" id="ARBA00023054"/>
    </source>
</evidence>
<reference evidence="6" key="1">
    <citation type="submission" date="2025-08" db="UniProtKB">
        <authorList>
            <consortium name="RefSeq"/>
        </authorList>
    </citation>
    <scope>IDENTIFICATION</scope>
</reference>
<feature type="coiled-coil region" evidence="3">
    <location>
        <begin position="47"/>
        <end position="74"/>
    </location>
</feature>
<protein>
    <submittedName>
        <fullName evidence="6">Keratin, type I cytoskeletal 47 kDa-like</fullName>
    </submittedName>
</protein>
<proteinExistence type="predicted"/>
<evidence type="ECO:0000313" key="5">
    <source>
        <dbReference type="Proteomes" id="UP001652741"/>
    </source>
</evidence>
<evidence type="ECO:0000313" key="6">
    <source>
        <dbReference type="RefSeq" id="XP_045548066.1"/>
    </source>
</evidence>
<evidence type="ECO:0000256" key="1">
    <source>
        <dbReference type="ARBA" id="ARBA00022754"/>
    </source>
</evidence>
<dbReference type="Proteomes" id="UP001652741">
    <property type="component" value="Chromosome ssa12"/>
</dbReference>
<dbReference type="PANTHER" id="PTHR23239:SF180">
    <property type="entry name" value="KERATIN, TYPE I CYTOSKELETAL 17"/>
    <property type="match status" value="1"/>
</dbReference>
<dbReference type="SUPFAM" id="SSF64593">
    <property type="entry name" value="Intermediate filament protein, coiled coil region"/>
    <property type="match status" value="1"/>
</dbReference>
<keyword evidence="1" id="KW-0403">Intermediate filament</keyword>
<dbReference type="Gene3D" id="1.20.5.170">
    <property type="match status" value="1"/>
</dbReference>
<dbReference type="PRINTS" id="PR01248">
    <property type="entry name" value="TYPE1KERATIN"/>
</dbReference>
<dbReference type="InterPro" id="IPR002957">
    <property type="entry name" value="Keratin_I"/>
</dbReference>
<accession>A0ABM3CNE1</accession>
<dbReference type="Pfam" id="PF00038">
    <property type="entry name" value="Filament"/>
    <property type="match status" value="1"/>
</dbReference>
<feature type="domain" description="IF rod" evidence="4">
    <location>
        <begin position="1"/>
        <end position="103"/>
    </location>
</feature>
<name>A0ABM3CNE1_SALSA</name>
<dbReference type="InterPro" id="IPR039008">
    <property type="entry name" value="IF_rod_dom"/>
</dbReference>
<sequence length="152" mass="17403">MSLCCTIVTDLKRTFQSLEIELHGLLTQKGDLEQSVTDIKGSHGSQLSQLQVCINSMEEELQQLNVSIQQQASEYQILLDIKMRLEMEIAEYRRLLDGEGLRQEVRKAIVVEKIQEIQVQEVVEKRVRVIVEEMVDGKVVSTSVDEKVQDMN</sequence>
<organism evidence="5 6">
    <name type="scientific">Salmo salar</name>
    <name type="common">Atlantic salmon</name>
    <dbReference type="NCBI Taxonomy" id="8030"/>
    <lineage>
        <taxon>Eukaryota</taxon>
        <taxon>Metazoa</taxon>
        <taxon>Chordata</taxon>
        <taxon>Craniata</taxon>
        <taxon>Vertebrata</taxon>
        <taxon>Euteleostomi</taxon>
        <taxon>Actinopterygii</taxon>
        <taxon>Neopterygii</taxon>
        <taxon>Teleostei</taxon>
        <taxon>Protacanthopterygii</taxon>
        <taxon>Salmoniformes</taxon>
        <taxon>Salmonidae</taxon>
        <taxon>Salmoninae</taxon>
        <taxon>Salmo</taxon>
    </lineage>
</organism>
<dbReference type="RefSeq" id="XP_045548066.1">
    <property type="nucleotide sequence ID" value="XM_045692110.1"/>
</dbReference>